<dbReference type="PRINTS" id="PR00080">
    <property type="entry name" value="SDRFAMILY"/>
</dbReference>
<organism evidence="5 6">
    <name type="scientific">Blastomonas natatoria</name>
    <dbReference type="NCBI Taxonomy" id="34015"/>
    <lineage>
        <taxon>Bacteria</taxon>
        <taxon>Pseudomonadati</taxon>
        <taxon>Pseudomonadota</taxon>
        <taxon>Alphaproteobacteria</taxon>
        <taxon>Sphingomonadales</taxon>
        <taxon>Sphingomonadaceae</taxon>
        <taxon>Blastomonas</taxon>
    </lineage>
</organism>
<dbReference type="Pfam" id="PF00106">
    <property type="entry name" value="adh_short"/>
    <property type="match status" value="1"/>
</dbReference>
<dbReference type="InterPro" id="IPR036291">
    <property type="entry name" value="NAD(P)-bd_dom_sf"/>
</dbReference>
<evidence type="ECO:0000256" key="1">
    <source>
        <dbReference type="ARBA" id="ARBA00006484"/>
    </source>
</evidence>
<protein>
    <submittedName>
        <fullName evidence="5">NAD(P)-dependent dehydrogenase (Short-subunit alcohol dehydrogenase family)</fullName>
    </submittedName>
</protein>
<sequence>MDSSVERAVIVTGAGKGLGAAFARALASEGAAVLVNNRLRKGQPDSAGAVADAIRAQGGRAITNYQDIAAPGAAQALVKAALDAFGRIDAIVFNAGIIGPAAKLPDMDMAALGEVLNTNFLAQVALAQAALPHLLQSPAGRMVFVSSSAGLHGVRGRIPYAASKGALNAMALTLADELKRTPIRVNVLCPYASTPMTSQDGVAGDPRLDPAYAAGMAAYLASEACSVNGQIFLAGGRRYRRARMVEGRGASAPDDSTAWVAEHLDQIASMDGAREFPGAESAFADLYASIDITSTGG</sequence>
<dbReference type="EMBL" id="QJJM01000001">
    <property type="protein sequence ID" value="PXW79219.1"/>
    <property type="molecule type" value="Genomic_DNA"/>
</dbReference>
<evidence type="ECO:0000256" key="2">
    <source>
        <dbReference type="ARBA" id="ARBA00023002"/>
    </source>
</evidence>
<dbReference type="InterPro" id="IPR051687">
    <property type="entry name" value="Peroxisomal_Beta-Oxidation"/>
</dbReference>
<dbReference type="PANTHER" id="PTHR45024:SF2">
    <property type="entry name" value="SCP2 DOMAIN-CONTAINING PROTEIN"/>
    <property type="match status" value="1"/>
</dbReference>
<dbReference type="AlphaFoldDB" id="A0A2V3VRQ9"/>
<reference evidence="5 6" key="1">
    <citation type="submission" date="2018-05" db="EMBL/GenBank/DDBJ databases">
        <title>Genomic Encyclopedia of Type Strains, Phase IV (KMG-IV): sequencing the most valuable type-strain genomes for metagenomic binning, comparative biology and taxonomic classification.</title>
        <authorList>
            <person name="Goeker M."/>
        </authorList>
    </citation>
    <scope>NUCLEOTIDE SEQUENCE [LARGE SCALE GENOMIC DNA]</scope>
    <source>
        <strain evidence="5 6">DSM 3183</strain>
    </source>
</reference>
<dbReference type="Gene3D" id="3.40.50.720">
    <property type="entry name" value="NAD(P)-binding Rossmann-like Domain"/>
    <property type="match status" value="1"/>
</dbReference>
<dbReference type="PRINTS" id="PR00081">
    <property type="entry name" value="GDHRDH"/>
</dbReference>
<dbReference type="RefSeq" id="WP_110297183.1">
    <property type="nucleotide sequence ID" value="NZ_QJJM01000001.1"/>
</dbReference>
<dbReference type="GO" id="GO:0016491">
    <property type="term" value="F:oxidoreductase activity"/>
    <property type="evidence" value="ECO:0007669"/>
    <property type="project" value="UniProtKB-KW"/>
</dbReference>
<dbReference type="InterPro" id="IPR020904">
    <property type="entry name" value="Sc_DH/Rdtase_CS"/>
</dbReference>
<evidence type="ECO:0000313" key="6">
    <source>
        <dbReference type="Proteomes" id="UP000248014"/>
    </source>
</evidence>
<dbReference type="InterPro" id="IPR002347">
    <property type="entry name" value="SDR_fam"/>
</dbReference>
<dbReference type="PROSITE" id="PS00061">
    <property type="entry name" value="ADH_SHORT"/>
    <property type="match status" value="1"/>
</dbReference>
<dbReference type="OrthoDB" id="9804774at2"/>
<dbReference type="InterPro" id="IPR057326">
    <property type="entry name" value="KR_dom"/>
</dbReference>
<keyword evidence="2" id="KW-0560">Oxidoreductase</keyword>
<feature type="domain" description="Ketoreductase" evidence="4">
    <location>
        <begin position="7"/>
        <end position="199"/>
    </location>
</feature>
<dbReference type="SUPFAM" id="SSF51735">
    <property type="entry name" value="NAD(P)-binding Rossmann-fold domains"/>
    <property type="match status" value="1"/>
</dbReference>
<evidence type="ECO:0000256" key="3">
    <source>
        <dbReference type="RuleBase" id="RU000363"/>
    </source>
</evidence>
<gene>
    <name evidence="5" type="ORF">C7451_101283</name>
</gene>
<dbReference type="PANTHER" id="PTHR45024">
    <property type="entry name" value="DEHYDROGENASES, SHORT CHAIN"/>
    <property type="match status" value="1"/>
</dbReference>
<comment type="caution">
    <text evidence="5">The sequence shown here is derived from an EMBL/GenBank/DDBJ whole genome shotgun (WGS) entry which is preliminary data.</text>
</comment>
<name>A0A2V3VRQ9_9SPHN</name>
<proteinExistence type="inferred from homology"/>
<evidence type="ECO:0000259" key="4">
    <source>
        <dbReference type="SMART" id="SM00822"/>
    </source>
</evidence>
<dbReference type="Proteomes" id="UP000248014">
    <property type="component" value="Unassembled WGS sequence"/>
</dbReference>
<comment type="similarity">
    <text evidence="1 3">Belongs to the short-chain dehydrogenases/reductases (SDR) family.</text>
</comment>
<accession>A0A2V3VRQ9</accession>
<dbReference type="SMART" id="SM00822">
    <property type="entry name" value="PKS_KR"/>
    <property type="match status" value="1"/>
</dbReference>
<keyword evidence="6" id="KW-1185">Reference proteome</keyword>
<evidence type="ECO:0000313" key="5">
    <source>
        <dbReference type="EMBL" id="PXW79219.1"/>
    </source>
</evidence>